<dbReference type="InterPro" id="IPR036388">
    <property type="entry name" value="WH-like_DNA-bd_sf"/>
</dbReference>
<dbReference type="AlphaFoldDB" id="A0A5J6MPQ8"/>
<keyword evidence="2" id="KW-0238">DNA-binding</keyword>
<dbReference type="GO" id="GO:0006355">
    <property type="term" value="P:regulation of DNA-templated transcription"/>
    <property type="evidence" value="ECO:0007669"/>
    <property type="project" value="UniProtKB-ARBA"/>
</dbReference>
<keyword evidence="1" id="KW-0805">Transcription regulation</keyword>
<dbReference type="InterPro" id="IPR019887">
    <property type="entry name" value="Tscrpt_reg_AsnC/Lrp_C"/>
</dbReference>
<dbReference type="SUPFAM" id="SSF54909">
    <property type="entry name" value="Dimeric alpha+beta barrel"/>
    <property type="match status" value="1"/>
</dbReference>
<evidence type="ECO:0000259" key="4">
    <source>
        <dbReference type="PROSITE" id="PS50956"/>
    </source>
</evidence>
<name>A0A5J6MPQ8_9PROT</name>
<dbReference type="Gene3D" id="1.10.10.10">
    <property type="entry name" value="Winged helix-like DNA-binding domain superfamily/Winged helix DNA-binding domain"/>
    <property type="match status" value="1"/>
</dbReference>
<keyword evidence="6" id="KW-1185">Reference proteome</keyword>
<dbReference type="InterPro" id="IPR019888">
    <property type="entry name" value="Tscrpt_reg_AsnC-like"/>
</dbReference>
<dbReference type="EMBL" id="CP042906">
    <property type="protein sequence ID" value="QEX19373.1"/>
    <property type="molecule type" value="Genomic_DNA"/>
</dbReference>
<dbReference type="PANTHER" id="PTHR30154">
    <property type="entry name" value="LEUCINE-RESPONSIVE REGULATORY PROTEIN"/>
    <property type="match status" value="1"/>
</dbReference>
<evidence type="ECO:0000313" key="5">
    <source>
        <dbReference type="EMBL" id="QEX19373.1"/>
    </source>
</evidence>
<dbReference type="CDD" id="cd00090">
    <property type="entry name" value="HTH_ARSR"/>
    <property type="match status" value="1"/>
</dbReference>
<organism evidence="5 6">
    <name type="scientific">Hypericibacter terrae</name>
    <dbReference type="NCBI Taxonomy" id="2602015"/>
    <lineage>
        <taxon>Bacteria</taxon>
        <taxon>Pseudomonadati</taxon>
        <taxon>Pseudomonadota</taxon>
        <taxon>Alphaproteobacteria</taxon>
        <taxon>Rhodospirillales</taxon>
        <taxon>Dongiaceae</taxon>
        <taxon>Hypericibacter</taxon>
    </lineage>
</organism>
<dbReference type="InterPro" id="IPR000485">
    <property type="entry name" value="AsnC-type_HTH_dom"/>
</dbReference>
<dbReference type="SUPFAM" id="SSF46785">
    <property type="entry name" value="Winged helix' DNA-binding domain"/>
    <property type="match status" value="1"/>
</dbReference>
<dbReference type="InterPro" id="IPR011991">
    <property type="entry name" value="ArsR-like_HTH"/>
</dbReference>
<dbReference type="Proteomes" id="UP000326202">
    <property type="component" value="Chromosome"/>
</dbReference>
<dbReference type="Gene3D" id="3.30.70.920">
    <property type="match status" value="1"/>
</dbReference>
<dbReference type="PROSITE" id="PS50956">
    <property type="entry name" value="HTH_ASNC_2"/>
    <property type="match status" value="1"/>
</dbReference>
<dbReference type="PRINTS" id="PR00033">
    <property type="entry name" value="HTHASNC"/>
</dbReference>
<proteinExistence type="predicted"/>
<feature type="domain" description="HTH asnC-type" evidence="4">
    <location>
        <begin position="10"/>
        <end position="64"/>
    </location>
</feature>
<dbReference type="GO" id="GO:0005829">
    <property type="term" value="C:cytosol"/>
    <property type="evidence" value="ECO:0007669"/>
    <property type="project" value="TreeGrafter"/>
</dbReference>
<evidence type="ECO:0000313" key="6">
    <source>
        <dbReference type="Proteomes" id="UP000326202"/>
    </source>
</evidence>
<dbReference type="Pfam" id="PF13412">
    <property type="entry name" value="HTH_24"/>
    <property type="match status" value="1"/>
</dbReference>
<evidence type="ECO:0000256" key="2">
    <source>
        <dbReference type="ARBA" id="ARBA00023125"/>
    </source>
</evidence>
<gene>
    <name evidence="5" type="ORF">FRZ44_46860</name>
</gene>
<evidence type="ECO:0000256" key="1">
    <source>
        <dbReference type="ARBA" id="ARBA00023015"/>
    </source>
</evidence>
<evidence type="ECO:0000256" key="3">
    <source>
        <dbReference type="ARBA" id="ARBA00023163"/>
    </source>
</evidence>
<dbReference type="InterPro" id="IPR011008">
    <property type="entry name" value="Dimeric_a/b-barrel"/>
</dbReference>
<dbReference type="Pfam" id="PF01037">
    <property type="entry name" value="AsnC_trans_reg"/>
    <property type="match status" value="1"/>
</dbReference>
<dbReference type="SMART" id="SM00344">
    <property type="entry name" value="HTH_ASNC"/>
    <property type="match status" value="1"/>
</dbReference>
<reference evidence="5 6" key="1">
    <citation type="submission" date="2019-08" db="EMBL/GenBank/DDBJ databases">
        <title>Hyperibacter terrae gen. nov., sp. nov. and Hyperibacter viscosus sp. nov., two new members in the family Rhodospirillaceae isolated from the rhizosphere of Hypericum perforatum.</title>
        <authorList>
            <person name="Noviana Z."/>
        </authorList>
    </citation>
    <scope>NUCLEOTIDE SEQUENCE [LARGE SCALE GENOMIC DNA]</scope>
    <source>
        <strain evidence="5 6">R5913</strain>
    </source>
</reference>
<dbReference type="PANTHER" id="PTHR30154:SF53">
    <property type="entry name" value="HTH-TYPE TRANSCRIPTIONAL REGULATOR LRPC"/>
    <property type="match status" value="1"/>
</dbReference>
<sequence>MLQDPRNLDLLRHLRADPRIAISALARKVKMSAPAVKERVQRLEEAGIIQGYRLELDPAALGLPIAAIVRIRPMPGQLPKIAKLAQSLPQVAECHRITGEDCFLMKIHLESLDALDPLLDRFLVFGQTTTSILQSSPVPSRAPPLPDER</sequence>
<accession>A0A5J6MPQ8</accession>
<protein>
    <submittedName>
        <fullName evidence="5">AsnC family transcriptional regulator</fullName>
    </submittedName>
</protein>
<dbReference type="GO" id="GO:0043565">
    <property type="term" value="F:sequence-specific DNA binding"/>
    <property type="evidence" value="ECO:0007669"/>
    <property type="project" value="InterPro"/>
</dbReference>
<keyword evidence="3" id="KW-0804">Transcription</keyword>
<dbReference type="GO" id="GO:0043200">
    <property type="term" value="P:response to amino acid"/>
    <property type="evidence" value="ECO:0007669"/>
    <property type="project" value="TreeGrafter"/>
</dbReference>
<dbReference type="InterPro" id="IPR036390">
    <property type="entry name" value="WH_DNA-bd_sf"/>
</dbReference>
<dbReference type="KEGG" id="htq:FRZ44_46860"/>